<evidence type="ECO:0000259" key="2">
    <source>
        <dbReference type="PROSITE" id="PS50011"/>
    </source>
</evidence>
<dbReference type="Pfam" id="PF14531">
    <property type="entry name" value="Kinase-like"/>
    <property type="match status" value="1"/>
</dbReference>
<reference evidence="3" key="2">
    <citation type="submission" date="2013-10" db="EMBL/GenBank/DDBJ databases">
        <authorList>
            <person name="Aslett M."/>
        </authorList>
    </citation>
    <scope>NUCLEOTIDE SEQUENCE [LARGE SCALE GENOMIC DNA]</scope>
    <source>
        <strain evidence="3">Houghton</strain>
    </source>
</reference>
<feature type="region of interest" description="Disordered" evidence="1">
    <location>
        <begin position="97"/>
        <end position="119"/>
    </location>
</feature>
<dbReference type="GO" id="GO:0004672">
    <property type="term" value="F:protein kinase activity"/>
    <property type="evidence" value="ECO:0007669"/>
    <property type="project" value="InterPro"/>
</dbReference>
<evidence type="ECO:0000313" key="4">
    <source>
        <dbReference type="Proteomes" id="UP000030744"/>
    </source>
</evidence>
<dbReference type="Gene3D" id="1.10.510.10">
    <property type="entry name" value="Transferase(Phosphotransferase) domain 1"/>
    <property type="match status" value="1"/>
</dbReference>
<keyword evidence="3" id="KW-0808">Transferase</keyword>
<feature type="domain" description="Protein kinase" evidence="2">
    <location>
        <begin position="428"/>
        <end position="687"/>
    </location>
</feature>
<dbReference type="PROSITE" id="PS50011">
    <property type="entry name" value="PROTEIN_KINASE_DOM"/>
    <property type="match status" value="1"/>
</dbReference>
<dbReference type="InterPro" id="IPR011009">
    <property type="entry name" value="Kinase-like_dom_sf"/>
</dbReference>
<dbReference type="Proteomes" id="UP000030744">
    <property type="component" value="Unassembled WGS sequence"/>
</dbReference>
<gene>
    <name evidence="3" type="ORF">EMH_0008250</name>
</gene>
<evidence type="ECO:0000313" key="3">
    <source>
        <dbReference type="EMBL" id="CDJ31171.1"/>
    </source>
</evidence>
<sequence>MVSTPLNPVVQALWRKRLALTTVVLLQLLFIAAILSASFALAVVDSEEQSFAGLPVQQEDLENDADLESQQRVLPEGFVVSSPSLRASGMRRLAVGDDASRNSEMNSQQDQSSMSGQGGGWKNKYNYNGAMLRSRIAVPAATYAVPTAYAVPSAVAVPSATVAMPSTTFAMPSAAMSMPSSSMAMRSTTISLPSGSMGSATMAMPTATMAMPTATMAMPTSTVAVPYATVSMPTVAATPVAVEEVGPTEGYIGGGGIIQKLKALKYFLSLSKYAKYANNIGYNTYGTALANTYPLYTYQTPFTYAAYAGNGNGNNDYSGYNSYAGNNGYTGFSASTESTTTGLWGKKAKYTEEPGQRYLAQVISKNRNGWWFNNKASRLADVLGGVLPQGVDQPVLLSNGYETRESKFQLVLQKRERFVDLLVQDQVLQEEQSVQRQWIGRMYTEVQGQFSAIQALDRDFAIAKMAPQNEPLAAFRHSLRLDIPIDLFEITGLGTYVQATDGQVLLNAVSRRPLIRATAETVLANVGNTKKAYRALLSLSQQAVRAVANLNCLFMVHTNINPLSFLVTEKGLVFLGGLFQATQQGSSLADNYQFSLTTPVFIPPELRDNTAYYNSTAQASQDSWQLGMTLFTFWCSRLSVDSSGALSFTECISCIPEEIKDLILGLTQVDPATRLLAENVALSHPAMLLPIYPDVAPQADIYQDDGLYTDLF</sequence>
<dbReference type="AlphaFoldDB" id="U6K2E5"/>
<dbReference type="OrthoDB" id="346907at2759"/>
<dbReference type="Gene3D" id="3.30.200.20">
    <property type="entry name" value="Phosphorylase Kinase, domain 1"/>
    <property type="match status" value="1"/>
</dbReference>
<evidence type="ECO:0000256" key="1">
    <source>
        <dbReference type="SAM" id="MobiDB-lite"/>
    </source>
</evidence>
<dbReference type="GeneID" id="25375814"/>
<protein>
    <submittedName>
        <fullName evidence="3">Rhoptry kinase family protein ROP23 (Incomplete catalytic triad), putative</fullName>
    </submittedName>
</protein>
<dbReference type="VEuPathDB" id="ToxoDB:EMH_0008250"/>
<organism evidence="3 4">
    <name type="scientific">Eimeria mitis</name>
    <dbReference type="NCBI Taxonomy" id="44415"/>
    <lineage>
        <taxon>Eukaryota</taxon>
        <taxon>Sar</taxon>
        <taxon>Alveolata</taxon>
        <taxon>Apicomplexa</taxon>
        <taxon>Conoidasida</taxon>
        <taxon>Coccidia</taxon>
        <taxon>Eucoccidiorida</taxon>
        <taxon>Eimeriorina</taxon>
        <taxon>Eimeriidae</taxon>
        <taxon>Eimeria</taxon>
    </lineage>
</organism>
<proteinExistence type="predicted"/>
<keyword evidence="3" id="KW-0418">Kinase</keyword>
<dbReference type="SUPFAM" id="SSF56112">
    <property type="entry name" value="Protein kinase-like (PK-like)"/>
    <property type="match status" value="1"/>
</dbReference>
<keyword evidence="4" id="KW-1185">Reference proteome</keyword>
<dbReference type="EMBL" id="HG683065">
    <property type="protein sequence ID" value="CDJ31171.1"/>
    <property type="molecule type" value="Genomic_DNA"/>
</dbReference>
<accession>U6K2E5</accession>
<dbReference type="InterPro" id="IPR027916">
    <property type="entry name" value="Kinase-like_dom_ROP"/>
</dbReference>
<dbReference type="GO" id="GO:0005524">
    <property type="term" value="F:ATP binding"/>
    <property type="evidence" value="ECO:0007669"/>
    <property type="project" value="InterPro"/>
</dbReference>
<name>U6K2E5_9EIME</name>
<dbReference type="InterPro" id="IPR000719">
    <property type="entry name" value="Prot_kinase_dom"/>
</dbReference>
<dbReference type="RefSeq" id="XP_013353736.1">
    <property type="nucleotide sequence ID" value="XM_013498282.1"/>
</dbReference>
<reference evidence="3" key="1">
    <citation type="submission" date="2013-10" db="EMBL/GenBank/DDBJ databases">
        <title>Genomic analysis of the causative agents of coccidiosis in chickens.</title>
        <authorList>
            <person name="Reid A.J."/>
            <person name="Blake D."/>
            <person name="Billington K."/>
            <person name="Browne H."/>
            <person name="Dunn M."/>
            <person name="Hung S."/>
            <person name="Kawahara F."/>
            <person name="Miranda-Saavedra D."/>
            <person name="Mourier T."/>
            <person name="Nagra H."/>
            <person name="Otto T.D."/>
            <person name="Rawlings N."/>
            <person name="Sanchez A."/>
            <person name="Sanders M."/>
            <person name="Subramaniam C."/>
            <person name="Tay Y."/>
            <person name="Dear P."/>
            <person name="Doerig C."/>
            <person name="Gruber A."/>
            <person name="Parkinson J."/>
            <person name="Shirley M."/>
            <person name="Wan K.L."/>
            <person name="Berriman M."/>
            <person name="Tomley F."/>
            <person name="Pain A."/>
        </authorList>
    </citation>
    <scope>NUCLEOTIDE SEQUENCE [LARGE SCALE GENOMIC DNA]</scope>
    <source>
        <strain evidence="3">Houghton</strain>
    </source>
</reference>